<comment type="caution">
    <text evidence="12">The sequence shown here is derived from an EMBL/GenBank/DDBJ whole genome shotgun (WGS) entry which is preliminary data.</text>
</comment>
<evidence type="ECO:0000313" key="13">
    <source>
        <dbReference type="Proteomes" id="UP001197609"/>
    </source>
</evidence>
<comment type="subcellular location">
    <subcellularLocation>
        <location evidence="11">Cell membrane</location>
        <topology evidence="11">Single-pass membrane protein</topology>
    </subcellularLocation>
</comment>
<sequence length="190" mass="20148">MRAHLRPAIVSLALFTILTGLIYPLIVTGVAQRLFPSQANGSPIVRSGQAAGSALIGQPFDDAKYFWGRASGTAPFPYNAGASSGSNLGPTNETLRKAIRSRIEALRAADPNNQAPVPVDLVTASASGLDPHVSPAGALYQVRRVARARGLDDATVRHVVEQHIEGRQLGILGEPRVNVLQLNEALDAMR</sequence>
<protein>
    <recommendedName>
        <fullName evidence="11">Potassium-transporting ATPase KdpC subunit</fullName>
    </recommendedName>
    <alternativeName>
        <fullName evidence="11">ATP phosphohydrolase [potassium-transporting] C chain</fullName>
    </alternativeName>
    <alternativeName>
        <fullName evidence="11">Potassium-binding and translocating subunit C</fullName>
    </alternativeName>
    <alternativeName>
        <fullName evidence="11">Potassium-translocating ATPase C chain</fullName>
    </alternativeName>
</protein>
<name>A0AAJ1ETF6_9BACT</name>
<dbReference type="PIRSF" id="PIRSF001296">
    <property type="entry name" value="K_ATPase_KdpC"/>
    <property type="match status" value="1"/>
</dbReference>
<evidence type="ECO:0000256" key="7">
    <source>
        <dbReference type="ARBA" id="ARBA00022958"/>
    </source>
</evidence>
<evidence type="ECO:0000256" key="5">
    <source>
        <dbReference type="ARBA" id="ARBA00022741"/>
    </source>
</evidence>
<dbReference type="GO" id="GO:0008556">
    <property type="term" value="F:P-type potassium transmembrane transporter activity"/>
    <property type="evidence" value="ECO:0007669"/>
    <property type="project" value="InterPro"/>
</dbReference>
<proteinExistence type="inferred from homology"/>
<reference evidence="12 13" key="1">
    <citation type="journal article" date="2021" name="bioRxiv">
        <title>Unraveling nitrogen, sulfur and carbon metabolic pathways and microbial community transcriptional responses to substrate deprivation and toxicity stresses in a bioreactor mimicking anoxic brackish coastal sediment conditions.</title>
        <authorList>
            <person name="Martins P.D."/>
            <person name="Echeveste M.J."/>
            <person name="Arshad A."/>
            <person name="Kurth J."/>
            <person name="Ouboter H."/>
            <person name="Jetten M.S.M."/>
            <person name="Welte C.U."/>
        </authorList>
    </citation>
    <scope>NUCLEOTIDE SEQUENCE [LARGE SCALE GENOMIC DNA]</scope>
    <source>
        <strain evidence="12">MAG_38</strain>
    </source>
</reference>
<dbReference type="Pfam" id="PF02669">
    <property type="entry name" value="KdpC"/>
    <property type="match status" value="1"/>
</dbReference>
<evidence type="ECO:0000256" key="6">
    <source>
        <dbReference type="ARBA" id="ARBA00022840"/>
    </source>
</evidence>
<dbReference type="AlphaFoldDB" id="A0AAJ1ETF6"/>
<keyword evidence="1 11" id="KW-0813">Transport</keyword>
<dbReference type="Proteomes" id="UP001197609">
    <property type="component" value="Unassembled WGS sequence"/>
</dbReference>
<evidence type="ECO:0000256" key="9">
    <source>
        <dbReference type="ARBA" id="ARBA00023065"/>
    </source>
</evidence>
<keyword evidence="2 11" id="KW-1003">Cell membrane</keyword>
<evidence type="ECO:0000256" key="4">
    <source>
        <dbReference type="ARBA" id="ARBA00022692"/>
    </source>
</evidence>
<gene>
    <name evidence="11 12" type="primary">kdpC</name>
    <name evidence="12" type="ORF">K8G79_08405</name>
</gene>
<dbReference type="GO" id="GO:0005886">
    <property type="term" value="C:plasma membrane"/>
    <property type="evidence" value="ECO:0007669"/>
    <property type="project" value="UniProtKB-SubCell"/>
</dbReference>
<evidence type="ECO:0000256" key="8">
    <source>
        <dbReference type="ARBA" id="ARBA00022989"/>
    </source>
</evidence>
<accession>A0AAJ1ETF6</accession>
<dbReference type="HAMAP" id="MF_00276">
    <property type="entry name" value="KdpC"/>
    <property type="match status" value="1"/>
</dbReference>
<evidence type="ECO:0000256" key="10">
    <source>
        <dbReference type="ARBA" id="ARBA00023136"/>
    </source>
</evidence>
<dbReference type="PANTHER" id="PTHR30042">
    <property type="entry name" value="POTASSIUM-TRANSPORTING ATPASE C CHAIN"/>
    <property type="match status" value="1"/>
</dbReference>
<dbReference type="NCBIfam" id="TIGR00681">
    <property type="entry name" value="kdpC"/>
    <property type="match status" value="1"/>
</dbReference>
<dbReference type="PANTHER" id="PTHR30042:SF2">
    <property type="entry name" value="POTASSIUM-TRANSPORTING ATPASE KDPC SUBUNIT"/>
    <property type="match status" value="1"/>
</dbReference>
<evidence type="ECO:0000313" key="12">
    <source>
        <dbReference type="EMBL" id="MBZ0160139.1"/>
    </source>
</evidence>
<comment type="subunit">
    <text evidence="11">The system is composed of three essential subunits: KdpA, KdpB and KdpC.</text>
</comment>
<organism evidence="12 13">
    <name type="scientific">Candidatus Methylomirabilis tolerans</name>
    <dbReference type="NCBI Taxonomy" id="3123416"/>
    <lineage>
        <taxon>Bacteria</taxon>
        <taxon>Candidatus Methylomirabilota</taxon>
        <taxon>Candidatus Methylomirabilia</taxon>
        <taxon>Candidatus Methylomirabilales</taxon>
        <taxon>Candidatus Methylomirabilaceae</taxon>
        <taxon>Candidatus Methylomirabilis</taxon>
    </lineage>
</organism>
<keyword evidence="9 11" id="KW-0406">Ion transport</keyword>
<evidence type="ECO:0000256" key="11">
    <source>
        <dbReference type="HAMAP-Rule" id="MF_00276"/>
    </source>
</evidence>
<dbReference type="EMBL" id="JAIOIU010000102">
    <property type="protein sequence ID" value="MBZ0160139.1"/>
    <property type="molecule type" value="Genomic_DNA"/>
</dbReference>
<comment type="function">
    <text evidence="11">Part of the high-affinity ATP-driven potassium transport (or Kdp) system, which catalyzes the hydrolysis of ATP coupled with the electrogenic transport of potassium into the cytoplasm. This subunit acts as a catalytic chaperone that increases the ATP-binding affinity of the ATP-hydrolyzing subunit KdpB by the formation of a transient KdpB/KdpC/ATP ternary complex.</text>
</comment>
<keyword evidence="4 11" id="KW-0812">Transmembrane</keyword>
<comment type="similarity">
    <text evidence="11">Belongs to the KdpC family.</text>
</comment>
<dbReference type="NCBIfam" id="NF001454">
    <property type="entry name" value="PRK00315.1"/>
    <property type="match status" value="1"/>
</dbReference>
<keyword evidence="6 11" id="KW-0067">ATP-binding</keyword>
<keyword evidence="5 11" id="KW-0547">Nucleotide-binding</keyword>
<evidence type="ECO:0000256" key="1">
    <source>
        <dbReference type="ARBA" id="ARBA00022448"/>
    </source>
</evidence>
<evidence type="ECO:0000256" key="3">
    <source>
        <dbReference type="ARBA" id="ARBA00022538"/>
    </source>
</evidence>
<keyword evidence="7 11" id="KW-0630">Potassium</keyword>
<dbReference type="InterPro" id="IPR003820">
    <property type="entry name" value="KdpC"/>
</dbReference>
<keyword evidence="3 11" id="KW-0633">Potassium transport</keyword>
<keyword evidence="10 11" id="KW-0472">Membrane</keyword>
<evidence type="ECO:0000256" key="2">
    <source>
        <dbReference type="ARBA" id="ARBA00022475"/>
    </source>
</evidence>
<dbReference type="GO" id="GO:0005524">
    <property type="term" value="F:ATP binding"/>
    <property type="evidence" value="ECO:0007669"/>
    <property type="project" value="UniProtKB-UniRule"/>
</dbReference>
<keyword evidence="8 11" id="KW-1133">Transmembrane helix</keyword>